<gene>
    <name evidence="2" type="ORF">QQX98_002828</name>
</gene>
<keyword evidence="3" id="KW-1185">Reference proteome</keyword>
<name>A0ABR1HGT7_9HYPO</name>
<dbReference type="NCBIfam" id="NF041278">
    <property type="entry name" value="CmcJ_NvfI_EfuI"/>
    <property type="match status" value="1"/>
</dbReference>
<comment type="similarity">
    <text evidence="1">Belongs to the asaB hydroxylase/desaturase family.</text>
</comment>
<evidence type="ECO:0000313" key="3">
    <source>
        <dbReference type="Proteomes" id="UP001498476"/>
    </source>
</evidence>
<dbReference type="Proteomes" id="UP001498476">
    <property type="component" value="Unassembled WGS sequence"/>
</dbReference>
<comment type="caution">
    <text evidence="2">The sequence shown here is derived from an EMBL/GenBank/DDBJ whole genome shotgun (WGS) entry which is preliminary data.</text>
</comment>
<protein>
    <submittedName>
        <fullName evidence="2">Uncharacterized protein</fullName>
    </submittedName>
</protein>
<evidence type="ECO:0000313" key="2">
    <source>
        <dbReference type="EMBL" id="KAK7420405.1"/>
    </source>
</evidence>
<evidence type="ECO:0000256" key="1">
    <source>
        <dbReference type="ARBA" id="ARBA00023604"/>
    </source>
</evidence>
<sequence length="140" mass="16163">MRGVLNEREMKDLDKGLATGRFVNVWRPFQTVQTAPLAFCDPRTIKTDDLIEVDKVAPESVELGYYMKHRTHQRWYWMSHQEPEDPVLFISWDPRDHGDRAGYPAHGACIAMTDDSGQTNRESIEVRFVVLTHAEAKEGF</sequence>
<organism evidence="2 3">
    <name type="scientific">Neonectria punicea</name>
    <dbReference type="NCBI Taxonomy" id="979145"/>
    <lineage>
        <taxon>Eukaryota</taxon>
        <taxon>Fungi</taxon>
        <taxon>Dikarya</taxon>
        <taxon>Ascomycota</taxon>
        <taxon>Pezizomycotina</taxon>
        <taxon>Sordariomycetes</taxon>
        <taxon>Hypocreomycetidae</taxon>
        <taxon>Hypocreales</taxon>
        <taxon>Nectriaceae</taxon>
        <taxon>Neonectria</taxon>
    </lineage>
</organism>
<dbReference type="EMBL" id="JAZAVJ010000030">
    <property type="protein sequence ID" value="KAK7420405.1"/>
    <property type="molecule type" value="Genomic_DNA"/>
</dbReference>
<accession>A0ABR1HGT7</accession>
<dbReference type="PANTHER" id="PTHR34598">
    <property type="entry name" value="BLL6449 PROTEIN"/>
    <property type="match status" value="1"/>
</dbReference>
<dbReference type="InterPro" id="IPR044053">
    <property type="entry name" value="AsaB-like"/>
</dbReference>
<reference evidence="2 3" key="1">
    <citation type="journal article" date="2025" name="Microbiol. Resour. Announc.">
        <title>Draft genome sequences for Neonectria magnoliae and Neonectria punicea, canker pathogens of Liriodendron tulipifera and Acer saccharum in West Virginia.</title>
        <authorList>
            <person name="Petronek H.M."/>
            <person name="Kasson M.T."/>
            <person name="Metheny A.M."/>
            <person name="Stauder C.M."/>
            <person name="Lovett B."/>
            <person name="Lynch S.C."/>
            <person name="Garnas J.R."/>
            <person name="Kasson L.R."/>
            <person name="Stajich J.E."/>
        </authorList>
    </citation>
    <scope>NUCLEOTIDE SEQUENCE [LARGE SCALE GENOMIC DNA]</scope>
    <source>
        <strain evidence="2 3">NRRL 64653</strain>
    </source>
</reference>
<dbReference type="PANTHER" id="PTHR34598:SF3">
    <property type="entry name" value="OXIDOREDUCTASE AN1597"/>
    <property type="match status" value="1"/>
</dbReference>
<proteinExistence type="inferred from homology"/>